<dbReference type="AlphaFoldDB" id="A0A229UQ36"/>
<dbReference type="InterPro" id="IPR050624">
    <property type="entry name" value="HTH-type_Tx_Regulator"/>
</dbReference>
<keyword evidence="5" id="KW-1185">Reference proteome</keyword>
<dbReference type="PANTHER" id="PTHR43479:SF23">
    <property type="entry name" value="HTH TETR-TYPE DOMAIN-CONTAINING PROTEIN"/>
    <property type="match status" value="1"/>
</dbReference>
<evidence type="ECO:0000313" key="4">
    <source>
        <dbReference type="EMBL" id="OXM85474.1"/>
    </source>
</evidence>
<gene>
    <name evidence="4" type="ORF">CF651_14935</name>
</gene>
<organism evidence="4 5">
    <name type="scientific">Paenibacillus rigui</name>
    <dbReference type="NCBI Taxonomy" id="554312"/>
    <lineage>
        <taxon>Bacteria</taxon>
        <taxon>Bacillati</taxon>
        <taxon>Bacillota</taxon>
        <taxon>Bacilli</taxon>
        <taxon>Bacillales</taxon>
        <taxon>Paenibacillaceae</taxon>
        <taxon>Paenibacillus</taxon>
    </lineage>
</organism>
<name>A0A229UQ36_9BACL</name>
<proteinExistence type="predicted"/>
<dbReference type="InterPro" id="IPR001647">
    <property type="entry name" value="HTH_TetR"/>
</dbReference>
<sequence>MNNEASTDLRIQRTLRAIDDAFISLMGEKGFDKMTVRDITARAVINRATFYLHYKDKYDLLEKLTDHMLDQLQKAMQLPPDFSAEQLNMNTDEPPVSFIRQFEHISTNATFYKVMLSHNGIPGFAERMEGVIRLALFERQTLAQPDEQHLLLPREFIIRYATAAHIGIMKHWLDHNMPYSPTYMALQLKRLHLLGPTHLSLQPDLGPPRP</sequence>
<dbReference type="Pfam" id="PF00440">
    <property type="entry name" value="TetR_N"/>
    <property type="match status" value="1"/>
</dbReference>
<reference evidence="4 5" key="1">
    <citation type="submission" date="2017-07" db="EMBL/GenBank/DDBJ databases">
        <title>Genome sequencing and assembly of Paenibacillus rigui.</title>
        <authorList>
            <person name="Mayilraj S."/>
        </authorList>
    </citation>
    <scope>NUCLEOTIDE SEQUENCE [LARGE SCALE GENOMIC DNA]</scope>
    <source>
        <strain evidence="4 5">JCM 16352</strain>
    </source>
</reference>
<comment type="caution">
    <text evidence="4">The sequence shown here is derived from an EMBL/GenBank/DDBJ whole genome shotgun (WGS) entry which is preliminary data.</text>
</comment>
<dbReference type="PROSITE" id="PS50977">
    <property type="entry name" value="HTH_TETR_2"/>
    <property type="match status" value="1"/>
</dbReference>
<dbReference type="InterPro" id="IPR039532">
    <property type="entry name" value="TetR_C_Firmicutes"/>
</dbReference>
<dbReference type="Pfam" id="PF14278">
    <property type="entry name" value="TetR_C_8"/>
    <property type="match status" value="1"/>
</dbReference>
<dbReference type="RefSeq" id="WP_094015670.1">
    <property type="nucleotide sequence ID" value="NZ_NMQW01000021.1"/>
</dbReference>
<dbReference type="SUPFAM" id="SSF46689">
    <property type="entry name" value="Homeodomain-like"/>
    <property type="match status" value="1"/>
</dbReference>
<feature type="DNA-binding region" description="H-T-H motif" evidence="2">
    <location>
        <begin position="35"/>
        <end position="54"/>
    </location>
</feature>
<dbReference type="PANTHER" id="PTHR43479">
    <property type="entry name" value="ACREF/ENVCD OPERON REPRESSOR-RELATED"/>
    <property type="match status" value="1"/>
</dbReference>
<dbReference type="Gene3D" id="1.10.357.10">
    <property type="entry name" value="Tetracycline Repressor, domain 2"/>
    <property type="match status" value="1"/>
</dbReference>
<evidence type="ECO:0000256" key="2">
    <source>
        <dbReference type="PROSITE-ProRule" id="PRU00335"/>
    </source>
</evidence>
<evidence type="ECO:0000313" key="5">
    <source>
        <dbReference type="Proteomes" id="UP000215509"/>
    </source>
</evidence>
<dbReference type="OrthoDB" id="9810250at2"/>
<keyword evidence="1 2" id="KW-0238">DNA-binding</keyword>
<dbReference type="InterPro" id="IPR009057">
    <property type="entry name" value="Homeodomain-like_sf"/>
</dbReference>
<dbReference type="GO" id="GO:0003677">
    <property type="term" value="F:DNA binding"/>
    <property type="evidence" value="ECO:0007669"/>
    <property type="project" value="UniProtKB-UniRule"/>
</dbReference>
<evidence type="ECO:0000256" key="1">
    <source>
        <dbReference type="ARBA" id="ARBA00023125"/>
    </source>
</evidence>
<dbReference type="EMBL" id="NMQW01000021">
    <property type="protein sequence ID" value="OXM85474.1"/>
    <property type="molecule type" value="Genomic_DNA"/>
</dbReference>
<accession>A0A229UQ36</accession>
<protein>
    <submittedName>
        <fullName evidence="4">TetR family transcriptional regulator</fullName>
    </submittedName>
</protein>
<dbReference type="Proteomes" id="UP000215509">
    <property type="component" value="Unassembled WGS sequence"/>
</dbReference>
<feature type="domain" description="HTH tetR-type" evidence="3">
    <location>
        <begin position="12"/>
        <end position="72"/>
    </location>
</feature>
<evidence type="ECO:0000259" key="3">
    <source>
        <dbReference type="PROSITE" id="PS50977"/>
    </source>
</evidence>